<keyword evidence="1" id="KW-0732">Signal</keyword>
<sequence>MSPPGCAAIALAAGALLAAAPASGFADSLRAVRSVEDGCGEDRTCCTYQIMDVVNVCLRDDHAHYNTNPCPDTSSQLSLYPGDLMRLQKNIGGLYDAKSLGQDVWCEKDVQRVVLAEKNHHFYGLIEMLTYDPVKRPAFDDNLNDSD</sequence>
<evidence type="ECO:0000313" key="2">
    <source>
        <dbReference type="EMBL" id="CAD9569201.1"/>
    </source>
</evidence>
<feature type="signal peptide" evidence="1">
    <location>
        <begin position="1"/>
        <end position="26"/>
    </location>
</feature>
<name>A0A7S2K9U7_9DINO</name>
<accession>A0A7S2K9U7</accession>
<proteinExistence type="predicted"/>
<reference evidence="2" key="1">
    <citation type="submission" date="2021-01" db="EMBL/GenBank/DDBJ databases">
        <authorList>
            <person name="Corre E."/>
            <person name="Pelletier E."/>
            <person name="Niang G."/>
            <person name="Scheremetjew M."/>
            <person name="Finn R."/>
            <person name="Kale V."/>
            <person name="Holt S."/>
            <person name="Cochrane G."/>
            <person name="Meng A."/>
            <person name="Brown T."/>
            <person name="Cohen L."/>
        </authorList>
    </citation>
    <scope>NUCLEOTIDE SEQUENCE</scope>
    <source>
        <strain evidence="2">RCC3387</strain>
    </source>
</reference>
<gene>
    <name evidence="2" type="ORF">BRAN1462_LOCUS27680</name>
</gene>
<organism evidence="2">
    <name type="scientific">Zooxanthella nutricula</name>
    <dbReference type="NCBI Taxonomy" id="1333877"/>
    <lineage>
        <taxon>Eukaryota</taxon>
        <taxon>Sar</taxon>
        <taxon>Alveolata</taxon>
        <taxon>Dinophyceae</taxon>
        <taxon>Peridiniales</taxon>
        <taxon>Peridiniales incertae sedis</taxon>
        <taxon>Zooxanthella</taxon>
    </lineage>
</organism>
<evidence type="ECO:0000256" key="1">
    <source>
        <dbReference type="SAM" id="SignalP"/>
    </source>
</evidence>
<feature type="chain" id="PRO_5031493702" evidence="1">
    <location>
        <begin position="27"/>
        <end position="147"/>
    </location>
</feature>
<protein>
    <submittedName>
        <fullName evidence="2">Uncharacterized protein</fullName>
    </submittedName>
</protein>
<dbReference type="AlphaFoldDB" id="A0A7S2K9U7"/>
<dbReference type="EMBL" id="HBGW01043656">
    <property type="protein sequence ID" value="CAD9569201.1"/>
    <property type="molecule type" value="Transcribed_RNA"/>
</dbReference>